<dbReference type="RefSeq" id="WP_270085182.1">
    <property type="nucleotide sequence ID" value="NZ_CP115300.1"/>
</dbReference>
<protein>
    <submittedName>
        <fullName evidence="1">Baseplate assembly protein</fullName>
    </submittedName>
</protein>
<dbReference type="InterPro" id="IPR011749">
    <property type="entry name" value="CHP02243"/>
</dbReference>
<dbReference type="Proteomes" id="UP001212326">
    <property type="component" value="Chromosome"/>
</dbReference>
<accession>A0ABY7PBC9</accession>
<organism evidence="1 2">
    <name type="scientific">Streptomyces camelliae</name>
    <dbReference type="NCBI Taxonomy" id="3004093"/>
    <lineage>
        <taxon>Bacteria</taxon>
        <taxon>Bacillati</taxon>
        <taxon>Actinomycetota</taxon>
        <taxon>Actinomycetes</taxon>
        <taxon>Kitasatosporales</taxon>
        <taxon>Streptomycetaceae</taxon>
        <taxon>Streptomyces</taxon>
    </lineage>
</organism>
<keyword evidence="2" id="KW-1185">Reference proteome</keyword>
<sequence>MSSTDCRSDRRRGAVRAARLHGVDEVETSDDGRTLIVTFLGKAPHHLTHHHIRVEGGRRIRDIHALAVEIVREDDPELDDRMFVTLDKAGDASPYRLRVVETDAFGRPGTQPRRGFDVRYAAVEFTFDQGGPSPYDCGGDEEDCAPQYARHPVIDYTARDYDSLRRLILDRMSLTAPGWVERHAPDVGTALVELLAYAGDQLSYHQDAVATEAYLATARRRVSVRRHVRLIDYAMHDGCNARAFVSLQTDRQCSLPRGEFRFAAIDVSRLGPQERPDFGTVIADEDLDALADLPVGLEIFEPLNPGADVQLRPEHNEIRFWTWGEEECLLPKGTTAATLMDTPQRGLKLKPGDLLVLEEVLGPRTGTPAGADPTHRQVVRLTSVVPGEDELYEQPIVEVAWSQGDALTFPLCLSARGGLDCALITDVSVARGNVVLVDHGRSLTFCGGAPERFAVPPAPAELRPCGPTVFGCSDERTQGSPAAEAVHAVLEQTRCGRPLTPDQVRDLAPLLGAEAVARAGISVVLAPGTTVEERVQPSTADAQAQALETLLAQTTYPAITPRFRPVLRYAPVTQATPYPDPARIAAGQADRLAAVPTRLGERIEELWRRAEEGEPPTEGEIDELTVAFGARTIQRLRIEEHPGRALRELYDRRTRLLAGKLRRLEVLTARAHAGTVLNRYVAWEIAQSWGERYAAELDPGDPVLAGPAADGLRQDPRTALPAVRAQAGDGVWTARRDLLADGPRGHHMVGEVEDDGRLALRFGDGKHGAPPPPGATLEVAYRVGNGASGNVGAEAINHLVICRGSEDSGRGARSRRAAFEAVTAVRNPLPAVGGTEPEAIEEVRRLAPLAPHRELRRAITPGDYAALAARVPGVRRAAAELRWTGSGQEMHVAVEAVERPRAAVAGGPAGAVDFPEPGEALLRAVEHSLLPYRRIGHELVVRPALQVPVDLALSVCVDPAHQLGHVLTELRRVLGNRRLPDGRLGFFHPDALTFGDPVRVSRLVAAAAAVPGVLSAKVTRLRRLFRTDQGELAAGVLPVGALEVAACDNDPARPENGRLSIEIGGGR</sequence>
<evidence type="ECO:0000313" key="2">
    <source>
        <dbReference type="Proteomes" id="UP001212326"/>
    </source>
</evidence>
<name>A0ABY7PBC9_9ACTN</name>
<gene>
    <name evidence="1" type="ORF">O1G22_36375</name>
</gene>
<proteinExistence type="predicted"/>
<reference evidence="1 2" key="1">
    <citation type="submission" date="2022-12" db="EMBL/GenBank/DDBJ databases">
        <authorList>
            <person name="Mo P."/>
        </authorList>
    </citation>
    <scope>NUCLEOTIDE SEQUENCE [LARGE SCALE GENOMIC DNA]</scope>
    <source>
        <strain evidence="1 2">HUAS 2-6</strain>
    </source>
</reference>
<evidence type="ECO:0000313" key="1">
    <source>
        <dbReference type="EMBL" id="WBO67910.1"/>
    </source>
</evidence>
<dbReference type="EMBL" id="CP115300">
    <property type="protein sequence ID" value="WBO67910.1"/>
    <property type="molecule type" value="Genomic_DNA"/>
</dbReference>
<dbReference type="NCBIfam" id="TIGR02243">
    <property type="entry name" value="putative baseplate assembly protein"/>
    <property type="match status" value="1"/>
</dbReference>